<feature type="region of interest" description="Disordered" evidence="3">
    <location>
        <begin position="1"/>
        <end position="25"/>
    </location>
</feature>
<organism evidence="5 6">
    <name type="scientific">Gemmata algarum</name>
    <dbReference type="NCBI Taxonomy" id="2975278"/>
    <lineage>
        <taxon>Bacteria</taxon>
        <taxon>Pseudomonadati</taxon>
        <taxon>Planctomycetota</taxon>
        <taxon>Planctomycetia</taxon>
        <taxon>Gemmatales</taxon>
        <taxon>Gemmataceae</taxon>
        <taxon>Gemmata</taxon>
    </lineage>
</organism>
<dbReference type="Proteomes" id="UP001272242">
    <property type="component" value="Unassembled WGS sequence"/>
</dbReference>
<evidence type="ECO:0000259" key="4">
    <source>
        <dbReference type="Pfam" id="PF13579"/>
    </source>
</evidence>
<gene>
    <name evidence="5" type="ORF">R5W23_001162</name>
</gene>
<dbReference type="Pfam" id="PF13692">
    <property type="entry name" value="Glyco_trans_1_4"/>
    <property type="match status" value="1"/>
</dbReference>
<dbReference type="PANTHER" id="PTHR12526:SF510">
    <property type="entry name" value="D-INOSITOL 3-PHOSPHATE GLYCOSYLTRANSFERASE"/>
    <property type="match status" value="1"/>
</dbReference>
<dbReference type="RefSeq" id="WP_320686634.1">
    <property type="nucleotide sequence ID" value="NZ_JAXBLV010000166.1"/>
</dbReference>
<dbReference type="Pfam" id="PF13579">
    <property type="entry name" value="Glyco_trans_4_4"/>
    <property type="match status" value="1"/>
</dbReference>
<proteinExistence type="predicted"/>
<dbReference type="SUPFAM" id="SSF53756">
    <property type="entry name" value="UDP-Glycosyltransferase/glycogen phosphorylase"/>
    <property type="match status" value="1"/>
</dbReference>
<keyword evidence="2 5" id="KW-0808">Transferase</keyword>
<keyword evidence="1 5" id="KW-0328">Glycosyltransferase</keyword>
<dbReference type="Gene3D" id="3.40.50.2000">
    <property type="entry name" value="Glycogen Phosphorylase B"/>
    <property type="match status" value="2"/>
</dbReference>
<name>A0ABU5F1H1_9BACT</name>
<protein>
    <submittedName>
        <fullName evidence="5">Glycosyltransferase</fullName>
        <ecNumber evidence="5">2.4.-.-</ecNumber>
    </submittedName>
</protein>
<sequence length="430" mass="47029">MPTMPVVPDTDPCEDSRGPEHAPATESKPVLLFASYHAYLDHASGAALATRDLFEGLAARGWSCRVVCGPALDHGDGRDPAQVLAGHRLAYQRERCAPPGGGRYELFHFVLNGVPVTQYRPDGFDPRRPPTQAQGMPFLDVVSRACRQFRPDLVLTYGGQPVGPHLIARVRRRGAKVLFCLHNLDYRDPALLREADAVWVPSGFARDAYRERLGVEAEAVPWPWDRTRAVSESSTGEFVTFVNPIPAKGAAWVARIAAELSRRRPEIPFLVVEGRGRAGGLSHLGLDLSAARNLSGMHSTPRPAEFYGRSRALLVPSLCEETFGRVAAEGLANGLPVLATRRGALPETLGGAGLLFDVPERYTAPERFAAVPTGDEVREWVAAIERLWDDPAFRAGHRAAALDRARAWEPERVLPVAEAFLCRTAAGRHR</sequence>
<dbReference type="EMBL" id="JAXBLV010000166">
    <property type="protein sequence ID" value="MDY3559963.1"/>
    <property type="molecule type" value="Genomic_DNA"/>
</dbReference>
<accession>A0ABU5F1H1</accession>
<dbReference type="GO" id="GO:0016757">
    <property type="term" value="F:glycosyltransferase activity"/>
    <property type="evidence" value="ECO:0007669"/>
    <property type="project" value="UniProtKB-KW"/>
</dbReference>
<comment type="caution">
    <text evidence="5">The sequence shown here is derived from an EMBL/GenBank/DDBJ whole genome shotgun (WGS) entry which is preliminary data.</text>
</comment>
<evidence type="ECO:0000313" key="6">
    <source>
        <dbReference type="Proteomes" id="UP001272242"/>
    </source>
</evidence>
<dbReference type="InterPro" id="IPR028098">
    <property type="entry name" value="Glyco_trans_4-like_N"/>
</dbReference>
<dbReference type="PANTHER" id="PTHR12526">
    <property type="entry name" value="GLYCOSYLTRANSFERASE"/>
    <property type="match status" value="1"/>
</dbReference>
<evidence type="ECO:0000313" key="5">
    <source>
        <dbReference type="EMBL" id="MDY3559963.1"/>
    </source>
</evidence>
<feature type="domain" description="Glycosyltransferase subfamily 4-like N-terminal" evidence="4">
    <location>
        <begin position="45"/>
        <end position="219"/>
    </location>
</feature>
<evidence type="ECO:0000256" key="2">
    <source>
        <dbReference type="ARBA" id="ARBA00022679"/>
    </source>
</evidence>
<dbReference type="EC" id="2.4.-.-" evidence="5"/>
<evidence type="ECO:0000256" key="3">
    <source>
        <dbReference type="SAM" id="MobiDB-lite"/>
    </source>
</evidence>
<keyword evidence="6" id="KW-1185">Reference proteome</keyword>
<evidence type="ECO:0000256" key="1">
    <source>
        <dbReference type="ARBA" id="ARBA00022676"/>
    </source>
</evidence>
<reference evidence="6" key="1">
    <citation type="journal article" date="2023" name="Mar. Drugs">
        <title>Gemmata algarum, a Novel Planctomycete Isolated from an Algal Mat, Displays Antimicrobial Activity.</title>
        <authorList>
            <person name="Kumar G."/>
            <person name="Kallscheuer N."/>
            <person name="Kashif M."/>
            <person name="Ahamad S."/>
            <person name="Jagadeeshwari U."/>
            <person name="Pannikurungottu S."/>
            <person name="Haufschild T."/>
            <person name="Kabuu M."/>
            <person name="Sasikala C."/>
            <person name="Jogler C."/>
            <person name="Ramana C."/>
        </authorList>
    </citation>
    <scope>NUCLEOTIDE SEQUENCE [LARGE SCALE GENOMIC DNA]</scope>
    <source>
        <strain evidence="6">JC673</strain>
    </source>
</reference>